<name>A0A9W4U2M1_9PLEO</name>
<accession>A0A9W4U2M1</accession>
<comment type="caution">
    <text evidence="2">The sequence shown here is derived from an EMBL/GenBank/DDBJ whole genome shotgun (WGS) entry which is preliminary data.</text>
</comment>
<dbReference type="OrthoDB" id="4161186at2759"/>
<dbReference type="EMBL" id="CAOQHR010000001">
    <property type="protein sequence ID" value="CAI6226889.1"/>
    <property type="molecule type" value="Genomic_DNA"/>
</dbReference>
<feature type="region of interest" description="Disordered" evidence="1">
    <location>
        <begin position="53"/>
        <end position="133"/>
    </location>
</feature>
<protein>
    <submittedName>
        <fullName evidence="2">Uncharacterized protein</fullName>
    </submittedName>
</protein>
<evidence type="ECO:0000313" key="3">
    <source>
        <dbReference type="Proteomes" id="UP001152607"/>
    </source>
</evidence>
<dbReference type="AlphaFoldDB" id="A0A9W4U2M1"/>
<keyword evidence="3" id="KW-1185">Reference proteome</keyword>
<sequence length="205" mass="22770">MLVRSSGPTLQNKQTAYSLSSTCMFSGWNPSPMNTKSTSDIAIWIDGIQSPQLSSSSRLPIDPHAADDKENVRLGSKRRIMQEDVDQTPRPSKRLRDLDGVPQFPPSPTKSGSSVAVSEASEAESHQSGRSSPVKQLQLLKDLDEYPVVFCNFDDNKEGEEPEDVTTMRTAIQQFADGVGILRYNNVDIMLPILPPIDKMRFQYP</sequence>
<gene>
    <name evidence="2" type="ORF">PDIGIT_LOCUS61</name>
</gene>
<evidence type="ECO:0000256" key="1">
    <source>
        <dbReference type="SAM" id="MobiDB-lite"/>
    </source>
</evidence>
<evidence type="ECO:0000313" key="2">
    <source>
        <dbReference type="EMBL" id="CAI6226889.1"/>
    </source>
</evidence>
<organism evidence="2 3">
    <name type="scientific">Periconia digitata</name>
    <dbReference type="NCBI Taxonomy" id="1303443"/>
    <lineage>
        <taxon>Eukaryota</taxon>
        <taxon>Fungi</taxon>
        <taxon>Dikarya</taxon>
        <taxon>Ascomycota</taxon>
        <taxon>Pezizomycotina</taxon>
        <taxon>Dothideomycetes</taxon>
        <taxon>Pleosporomycetidae</taxon>
        <taxon>Pleosporales</taxon>
        <taxon>Massarineae</taxon>
        <taxon>Periconiaceae</taxon>
        <taxon>Periconia</taxon>
    </lineage>
</organism>
<dbReference type="Proteomes" id="UP001152607">
    <property type="component" value="Unassembled WGS sequence"/>
</dbReference>
<proteinExistence type="predicted"/>
<reference evidence="2" key="1">
    <citation type="submission" date="2023-01" db="EMBL/GenBank/DDBJ databases">
        <authorList>
            <person name="Van Ghelder C."/>
            <person name="Rancurel C."/>
        </authorList>
    </citation>
    <scope>NUCLEOTIDE SEQUENCE</scope>
    <source>
        <strain evidence="2">CNCM I-4278</strain>
    </source>
</reference>